<evidence type="ECO:0000313" key="2">
    <source>
        <dbReference type="Proteomes" id="UP000744555"/>
    </source>
</evidence>
<reference evidence="1 2" key="1">
    <citation type="submission" date="2016-06" db="EMBL/GenBank/DDBJ databases">
        <authorList>
            <person name="Ramos C."/>
            <person name="Pintado A."/>
            <person name="Crespo-Gomez J.I."/>
        </authorList>
    </citation>
    <scope>NUCLEOTIDE SEQUENCE [LARGE SCALE GENOMIC DNA]</scope>
    <source>
        <strain evidence="1 2">AVO110</strain>
    </source>
</reference>
<dbReference type="SUPFAM" id="SSF46785">
    <property type="entry name" value="Winged helix' DNA-binding domain"/>
    <property type="match status" value="1"/>
</dbReference>
<gene>
    <name evidence="1" type="ORF">A9179_20065</name>
</gene>
<dbReference type="InterPro" id="IPR036388">
    <property type="entry name" value="WH-like_DNA-bd_sf"/>
</dbReference>
<keyword evidence="2" id="KW-1185">Reference proteome</keyword>
<comment type="caution">
    <text evidence="1">The sequence shown here is derived from an EMBL/GenBank/DDBJ whole genome shotgun (WGS) entry which is preliminary data.</text>
</comment>
<protein>
    <recommendedName>
        <fullName evidence="3">Helix-turn-helix domain-containing protein</fullName>
    </recommendedName>
</protein>
<dbReference type="Proteomes" id="UP000744555">
    <property type="component" value="Unassembled WGS sequence"/>
</dbReference>
<evidence type="ECO:0008006" key="3">
    <source>
        <dbReference type="Google" id="ProtNLM"/>
    </source>
</evidence>
<dbReference type="EMBL" id="LZEU01000001">
    <property type="protein sequence ID" value="MBC9252566.1"/>
    <property type="molecule type" value="Genomic_DNA"/>
</dbReference>
<sequence>MLQPCYAVAEMSADGHLKADLFWSQFFRSFVTSGDLARLQGSAVKVYLSLKSRAHLSSGEAEIQHEQLARETGLSVATVKRGLRELTDAGYLSRDERPGQRNRYRLIEQFPLSRGGQQIGTARFLYTGSTAQDRREQLMQLIEHGKFDGTAEANSSVRIELTVNNITINNIIDSRDVSYPSARSRTVLESHLRRTGNLSEPIHSQLTDDLAHQ</sequence>
<organism evidence="1 2">
    <name type="scientific">Aquipseudomonas alcaligenes</name>
    <name type="common">Pseudomonas alcaligenes</name>
    <dbReference type="NCBI Taxonomy" id="43263"/>
    <lineage>
        <taxon>Bacteria</taxon>
        <taxon>Pseudomonadati</taxon>
        <taxon>Pseudomonadota</taxon>
        <taxon>Gammaproteobacteria</taxon>
        <taxon>Pseudomonadales</taxon>
        <taxon>Pseudomonadaceae</taxon>
        <taxon>Aquipseudomonas</taxon>
    </lineage>
</organism>
<dbReference type="Pfam" id="PF13730">
    <property type="entry name" value="HTH_36"/>
    <property type="match status" value="1"/>
</dbReference>
<evidence type="ECO:0000313" key="1">
    <source>
        <dbReference type="EMBL" id="MBC9252566.1"/>
    </source>
</evidence>
<name>A0ABR7S4R9_AQUAC</name>
<proteinExistence type="predicted"/>
<accession>A0ABR7S4R9</accession>
<dbReference type="InterPro" id="IPR036390">
    <property type="entry name" value="WH_DNA-bd_sf"/>
</dbReference>
<dbReference type="Gene3D" id="1.10.10.10">
    <property type="entry name" value="Winged helix-like DNA-binding domain superfamily/Winged helix DNA-binding domain"/>
    <property type="match status" value="1"/>
</dbReference>